<dbReference type="EMBL" id="AGNK02005021">
    <property type="status" value="NOT_ANNOTATED_CDS"/>
    <property type="molecule type" value="Genomic_DNA"/>
</dbReference>
<dbReference type="InParanoid" id="K3ZPH7"/>
<feature type="chain" id="PRO_5010128067" evidence="1">
    <location>
        <begin position="31"/>
        <end position="84"/>
    </location>
</feature>
<reference evidence="3" key="1">
    <citation type="journal article" date="2012" name="Nat. Biotechnol.">
        <title>Reference genome sequence of the model plant Setaria.</title>
        <authorList>
            <person name="Bennetzen J.L."/>
            <person name="Schmutz J."/>
            <person name="Wang H."/>
            <person name="Percifield R."/>
            <person name="Hawkins J."/>
            <person name="Pontaroli A.C."/>
            <person name="Estep M."/>
            <person name="Feng L."/>
            <person name="Vaughn J.N."/>
            <person name="Grimwood J."/>
            <person name="Jenkins J."/>
            <person name="Barry K."/>
            <person name="Lindquist E."/>
            <person name="Hellsten U."/>
            <person name="Deshpande S."/>
            <person name="Wang X."/>
            <person name="Wu X."/>
            <person name="Mitros T."/>
            <person name="Triplett J."/>
            <person name="Yang X."/>
            <person name="Ye C.Y."/>
            <person name="Mauro-Herrera M."/>
            <person name="Wang L."/>
            <person name="Li P."/>
            <person name="Sharma M."/>
            <person name="Sharma R."/>
            <person name="Ronald P.C."/>
            <person name="Panaud O."/>
            <person name="Kellogg E.A."/>
            <person name="Brutnell T.P."/>
            <person name="Doust A.N."/>
            <person name="Tuskan G.A."/>
            <person name="Rokhsar D."/>
            <person name="Devos K.M."/>
        </authorList>
    </citation>
    <scope>NUCLEOTIDE SEQUENCE [LARGE SCALE GENOMIC DNA]</scope>
    <source>
        <strain evidence="3">cv. Yugu1</strain>
    </source>
</reference>
<sequence>MAVMARNTVLLLVLVATAVQLCSVVPPAAADPASGAAGSQGSAGGAGAVTSLPNGVASNKDAVGATGGVANSLTGSLVGAGAGH</sequence>
<dbReference type="AlphaFoldDB" id="K3ZPH7"/>
<dbReference type="HOGENOM" id="CLU_2531773_0_0_1"/>
<dbReference type="Proteomes" id="UP000004995">
    <property type="component" value="Unassembled WGS sequence"/>
</dbReference>
<accession>K3ZPH7</accession>
<dbReference type="Gramene" id="KQK94871">
    <property type="protein sequence ID" value="KQK94871"/>
    <property type="gene ID" value="SETIT_028507mg"/>
</dbReference>
<keyword evidence="1" id="KW-0732">Signal</keyword>
<proteinExistence type="predicted"/>
<protein>
    <submittedName>
        <fullName evidence="2">Uncharacterized protein</fullName>
    </submittedName>
</protein>
<dbReference type="EnsemblPlants" id="KQK94871">
    <property type="protein sequence ID" value="KQK94871"/>
    <property type="gene ID" value="SETIT_028507mg"/>
</dbReference>
<name>K3ZPH7_SETIT</name>
<evidence type="ECO:0000256" key="1">
    <source>
        <dbReference type="SAM" id="SignalP"/>
    </source>
</evidence>
<keyword evidence="3" id="KW-1185">Reference proteome</keyword>
<organism evidence="2 3">
    <name type="scientific">Setaria italica</name>
    <name type="common">Foxtail millet</name>
    <name type="synonym">Panicum italicum</name>
    <dbReference type="NCBI Taxonomy" id="4555"/>
    <lineage>
        <taxon>Eukaryota</taxon>
        <taxon>Viridiplantae</taxon>
        <taxon>Streptophyta</taxon>
        <taxon>Embryophyta</taxon>
        <taxon>Tracheophyta</taxon>
        <taxon>Spermatophyta</taxon>
        <taxon>Magnoliopsida</taxon>
        <taxon>Liliopsida</taxon>
        <taxon>Poales</taxon>
        <taxon>Poaceae</taxon>
        <taxon>PACMAD clade</taxon>
        <taxon>Panicoideae</taxon>
        <taxon>Panicodae</taxon>
        <taxon>Paniceae</taxon>
        <taxon>Cenchrinae</taxon>
        <taxon>Setaria</taxon>
    </lineage>
</organism>
<evidence type="ECO:0000313" key="3">
    <source>
        <dbReference type="Proteomes" id="UP000004995"/>
    </source>
</evidence>
<reference evidence="2" key="2">
    <citation type="submission" date="2018-08" db="UniProtKB">
        <authorList>
            <consortium name="EnsemblPlants"/>
        </authorList>
    </citation>
    <scope>IDENTIFICATION</scope>
    <source>
        <strain evidence="2">Yugu1</strain>
    </source>
</reference>
<feature type="signal peptide" evidence="1">
    <location>
        <begin position="1"/>
        <end position="30"/>
    </location>
</feature>
<evidence type="ECO:0000313" key="2">
    <source>
        <dbReference type="EnsemblPlants" id="KQK94871"/>
    </source>
</evidence>